<organism evidence="2 3">
    <name type="scientific">Halioxenophilus aromaticivorans</name>
    <dbReference type="NCBI Taxonomy" id="1306992"/>
    <lineage>
        <taxon>Bacteria</taxon>
        <taxon>Pseudomonadati</taxon>
        <taxon>Pseudomonadota</taxon>
        <taxon>Gammaproteobacteria</taxon>
        <taxon>Alteromonadales</taxon>
        <taxon>Alteromonadaceae</taxon>
        <taxon>Halioxenophilus</taxon>
    </lineage>
</organism>
<feature type="transmembrane region" description="Helical" evidence="1">
    <location>
        <begin position="477"/>
        <end position="496"/>
    </location>
</feature>
<feature type="transmembrane region" description="Helical" evidence="1">
    <location>
        <begin position="145"/>
        <end position="168"/>
    </location>
</feature>
<dbReference type="AlphaFoldDB" id="A0AAV3U756"/>
<proteinExistence type="predicted"/>
<feature type="transmembrane region" description="Helical" evidence="1">
    <location>
        <begin position="12"/>
        <end position="37"/>
    </location>
</feature>
<dbReference type="InterPro" id="IPR005625">
    <property type="entry name" value="PepSY-ass_TM"/>
</dbReference>
<dbReference type="Proteomes" id="UP001409585">
    <property type="component" value="Unassembled WGS sequence"/>
</dbReference>
<keyword evidence="1" id="KW-0812">Transmembrane</keyword>
<dbReference type="EMBL" id="BAABLX010000029">
    <property type="protein sequence ID" value="GAA4953172.1"/>
    <property type="molecule type" value="Genomic_DNA"/>
</dbReference>
<keyword evidence="1" id="KW-0472">Membrane</keyword>
<evidence type="ECO:0000256" key="1">
    <source>
        <dbReference type="SAM" id="Phobius"/>
    </source>
</evidence>
<comment type="caution">
    <text evidence="2">The sequence shown here is derived from an EMBL/GenBank/DDBJ whole genome shotgun (WGS) entry which is preliminary data.</text>
</comment>
<keyword evidence="1" id="KW-1133">Transmembrane helix</keyword>
<dbReference type="PANTHER" id="PTHR34219">
    <property type="entry name" value="IRON-REGULATED INNER MEMBRANE PROTEIN-RELATED"/>
    <property type="match status" value="1"/>
</dbReference>
<feature type="transmembrane region" description="Helical" evidence="1">
    <location>
        <begin position="370"/>
        <end position="396"/>
    </location>
</feature>
<dbReference type="RefSeq" id="WP_345426088.1">
    <property type="nucleotide sequence ID" value="NZ_AP031496.1"/>
</dbReference>
<feature type="transmembrane region" description="Helical" evidence="1">
    <location>
        <begin position="189"/>
        <end position="216"/>
    </location>
</feature>
<protein>
    <submittedName>
        <fullName evidence="2">PepSY-associated TM helix domain-containing protein</fullName>
    </submittedName>
</protein>
<gene>
    <name evidence="2" type="ORF">GCM10025791_37650</name>
</gene>
<name>A0AAV3U756_9ALTE</name>
<evidence type="ECO:0000313" key="3">
    <source>
        <dbReference type="Proteomes" id="UP001409585"/>
    </source>
</evidence>
<dbReference type="PANTHER" id="PTHR34219:SF4">
    <property type="entry name" value="PEPSY DOMAIN-CONTAINING PROTEIN"/>
    <property type="match status" value="1"/>
</dbReference>
<dbReference type="Pfam" id="PF03929">
    <property type="entry name" value="PepSY_TM"/>
    <property type="match status" value="1"/>
</dbReference>
<sequence length="519" mass="56936">MKAAGFRASMLWLHTWSSLILGWLLFAVFLTGTLVFFREEITYWMEPELHQSVPADNSAEIAVQYLTEHAPLAQEWRIELPDDRHRTLDVRWRNPGDESRRGGPVQTLDASTGEALSARETAGANFLYRFHFELYGIPREVGRTLVGIATMLMLIGLITGIIIHKNIFKDFFSFRTQKSQRGFLDAHAFTAVFALPFHLMITFSGLVLLAGTLVFWNNEPRERHGAGAGRPVAQVAPTNFQPPPLQAIISHAEQHWGQPVASVEVSKPGSVGSEITVSPTEGDRFSNGRGGGKQLIYDGQGNLVEDVATRSAPNAIAAVANSLVILHQAKFSGPILRWSLFISGALGTAMVATGLIFWVRKRKKQQQGQFGYELVNAVNLASIAGLMIATAAYFWASRLLPVGLEARPEKEIGIFFGVWLLCLLHAGVWRHRSGWIQQLGLLSVLLILIPLVDTLTSPTSLLAAISNGDWQRIGFDGVSLFAGLAFAATAVFISQVKVKRVGDFAQLAKGLFAKNEAKA</sequence>
<evidence type="ECO:0000313" key="2">
    <source>
        <dbReference type="EMBL" id="GAA4953172.1"/>
    </source>
</evidence>
<keyword evidence="3" id="KW-1185">Reference proteome</keyword>
<feature type="transmembrane region" description="Helical" evidence="1">
    <location>
        <begin position="441"/>
        <end position="465"/>
    </location>
</feature>
<feature type="transmembrane region" description="Helical" evidence="1">
    <location>
        <begin position="412"/>
        <end position="429"/>
    </location>
</feature>
<feature type="transmembrane region" description="Helical" evidence="1">
    <location>
        <begin position="335"/>
        <end position="358"/>
    </location>
</feature>
<reference evidence="3" key="1">
    <citation type="journal article" date="2019" name="Int. J. Syst. Evol. Microbiol.">
        <title>The Global Catalogue of Microorganisms (GCM) 10K type strain sequencing project: providing services to taxonomists for standard genome sequencing and annotation.</title>
        <authorList>
            <consortium name="The Broad Institute Genomics Platform"/>
            <consortium name="The Broad Institute Genome Sequencing Center for Infectious Disease"/>
            <person name="Wu L."/>
            <person name="Ma J."/>
        </authorList>
    </citation>
    <scope>NUCLEOTIDE SEQUENCE [LARGE SCALE GENOMIC DNA]</scope>
    <source>
        <strain evidence="3">JCM 19134</strain>
    </source>
</reference>
<accession>A0AAV3U756</accession>